<comment type="caution">
    <text evidence="7">The sequence shown here is derived from an EMBL/GenBank/DDBJ whole genome shotgun (WGS) entry which is preliminary data.</text>
</comment>
<dbReference type="RefSeq" id="WP_008333342.1">
    <property type="nucleotide sequence ID" value="NZ_CH902578.1"/>
</dbReference>
<dbReference type="SUPFAM" id="SSF52540">
    <property type="entry name" value="P-loop containing nucleoside triphosphate hydrolases"/>
    <property type="match status" value="1"/>
</dbReference>
<keyword evidence="1" id="KW-0813">Transport</keyword>
<dbReference type="InterPro" id="IPR017871">
    <property type="entry name" value="ABC_transporter-like_CS"/>
</dbReference>
<dbReference type="PANTHER" id="PTHR42794">
    <property type="entry name" value="HEMIN IMPORT ATP-BINDING PROTEIN HMUV"/>
    <property type="match status" value="1"/>
</dbReference>
<evidence type="ECO:0000256" key="5">
    <source>
        <dbReference type="ARBA" id="ARBA00037066"/>
    </source>
</evidence>
<dbReference type="NCBIfam" id="NF010068">
    <property type="entry name" value="PRK13548.1"/>
    <property type="match status" value="1"/>
</dbReference>
<dbReference type="GO" id="GO:0005524">
    <property type="term" value="F:ATP binding"/>
    <property type="evidence" value="ECO:0007669"/>
    <property type="project" value="UniProtKB-KW"/>
</dbReference>
<proteinExistence type="predicted"/>
<evidence type="ECO:0000259" key="6">
    <source>
        <dbReference type="PROSITE" id="PS50893"/>
    </source>
</evidence>
<keyword evidence="2" id="KW-0547">Nucleotide-binding</keyword>
<evidence type="ECO:0000313" key="8">
    <source>
        <dbReference type="Proteomes" id="UP000002931"/>
    </source>
</evidence>
<dbReference type="AlphaFoldDB" id="A3VB41"/>
<keyword evidence="4" id="KW-1278">Translocase</keyword>
<reference evidence="7 8" key="1">
    <citation type="journal article" date="2010" name="J. Bacteriol.">
        <title>Genome sequences of Pelagibaca bermudensis HTCC2601T and Maritimibacter alkaliphilus HTCC2654T, the type strains of two marine Roseobacter genera.</title>
        <authorList>
            <person name="Thrash J.C."/>
            <person name="Cho J.C."/>
            <person name="Ferriera S."/>
            <person name="Johnson J."/>
            <person name="Vergin K.L."/>
            <person name="Giovannoni S.J."/>
        </authorList>
    </citation>
    <scope>NUCLEOTIDE SEQUENCE [LARGE SCALE GENOMIC DNA]</scope>
    <source>
        <strain evidence="7 8">HTCC2654</strain>
    </source>
</reference>
<organism evidence="7 8">
    <name type="scientific">Maritimibacter alkaliphilus HTCC2654</name>
    <dbReference type="NCBI Taxonomy" id="314271"/>
    <lineage>
        <taxon>Bacteria</taxon>
        <taxon>Pseudomonadati</taxon>
        <taxon>Pseudomonadota</taxon>
        <taxon>Alphaproteobacteria</taxon>
        <taxon>Rhodobacterales</taxon>
        <taxon>Roseobacteraceae</taxon>
        <taxon>Maritimibacter</taxon>
    </lineage>
</organism>
<keyword evidence="3 7" id="KW-0067">ATP-binding</keyword>
<sequence length="252" mass="26470">MLSATNLRVTIDGTTILHGVDFIAEPGEVTAIVGPNGSGKSTLLSALTGTQTFDGEAQMGALDLATAKPWELAARRAVLAQFTSVAFPFTVSEVVRIGGGEPDLTTAALARVGLGTYGTRPYHALSGGEQQRVQLARVLTQVWRPMDAGVARWLILDEPVSSLDIAHQLDVMEIARDFARAGGGVVAVMHDLNLTAMFADSVALMSKGQVVRQGAVHDVLTDETLSGAYGCRVQVNMAPRGGTFVLPQASQA</sequence>
<dbReference type="GO" id="GO:0016887">
    <property type="term" value="F:ATP hydrolysis activity"/>
    <property type="evidence" value="ECO:0007669"/>
    <property type="project" value="InterPro"/>
</dbReference>
<name>A3VB41_9RHOB</name>
<dbReference type="Proteomes" id="UP000002931">
    <property type="component" value="Unassembled WGS sequence"/>
</dbReference>
<dbReference type="OrthoDB" id="9805601at2"/>
<dbReference type="PANTHER" id="PTHR42794:SF1">
    <property type="entry name" value="HEMIN IMPORT ATP-BINDING PROTEIN HMUV"/>
    <property type="match status" value="1"/>
</dbReference>
<dbReference type="Gene3D" id="3.40.50.300">
    <property type="entry name" value="P-loop containing nucleotide triphosphate hydrolases"/>
    <property type="match status" value="1"/>
</dbReference>
<comment type="function">
    <text evidence="5">Part of the ABC transporter complex HmuTUV involved in hemin import. Responsible for energy coupling to the transport system.</text>
</comment>
<dbReference type="InterPro" id="IPR003593">
    <property type="entry name" value="AAA+_ATPase"/>
</dbReference>
<dbReference type="CDD" id="cd03214">
    <property type="entry name" value="ABC_Iron-Siderophores_B12_Hemin"/>
    <property type="match status" value="1"/>
</dbReference>
<evidence type="ECO:0000256" key="2">
    <source>
        <dbReference type="ARBA" id="ARBA00022741"/>
    </source>
</evidence>
<dbReference type="SMART" id="SM00382">
    <property type="entry name" value="AAA"/>
    <property type="match status" value="1"/>
</dbReference>
<dbReference type="EMBL" id="AAMT01000002">
    <property type="protein sequence ID" value="EAQ14148.1"/>
    <property type="molecule type" value="Genomic_DNA"/>
</dbReference>
<dbReference type="Pfam" id="PF00005">
    <property type="entry name" value="ABC_tran"/>
    <property type="match status" value="1"/>
</dbReference>
<dbReference type="HOGENOM" id="CLU_000604_1_11_5"/>
<gene>
    <name evidence="7" type="ORF">RB2654_15801</name>
</gene>
<dbReference type="STRING" id="314271.RB2654_15801"/>
<dbReference type="eggNOG" id="COG4559">
    <property type="taxonomic scope" value="Bacteria"/>
</dbReference>
<dbReference type="PROSITE" id="PS00211">
    <property type="entry name" value="ABC_TRANSPORTER_1"/>
    <property type="match status" value="1"/>
</dbReference>
<evidence type="ECO:0000313" key="7">
    <source>
        <dbReference type="EMBL" id="EAQ14148.1"/>
    </source>
</evidence>
<evidence type="ECO:0000256" key="1">
    <source>
        <dbReference type="ARBA" id="ARBA00022448"/>
    </source>
</evidence>
<keyword evidence="8" id="KW-1185">Reference proteome</keyword>
<protein>
    <submittedName>
        <fullName evidence="7">Putative hemin transport system atp-binding abc transporter protein</fullName>
    </submittedName>
</protein>
<evidence type="ECO:0000256" key="4">
    <source>
        <dbReference type="ARBA" id="ARBA00022967"/>
    </source>
</evidence>
<dbReference type="PROSITE" id="PS50893">
    <property type="entry name" value="ABC_TRANSPORTER_2"/>
    <property type="match status" value="1"/>
</dbReference>
<feature type="domain" description="ABC transporter" evidence="6">
    <location>
        <begin position="2"/>
        <end position="232"/>
    </location>
</feature>
<dbReference type="InterPro" id="IPR003439">
    <property type="entry name" value="ABC_transporter-like_ATP-bd"/>
</dbReference>
<accession>A3VB41</accession>
<evidence type="ECO:0000256" key="3">
    <source>
        <dbReference type="ARBA" id="ARBA00022840"/>
    </source>
</evidence>
<dbReference type="InterPro" id="IPR027417">
    <property type="entry name" value="P-loop_NTPase"/>
</dbReference>